<evidence type="ECO:0000256" key="1">
    <source>
        <dbReference type="ARBA" id="ARBA00004370"/>
    </source>
</evidence>
<feature type="transmembrane region" description="Helical" evidence="5">
    <location>
        <begin position="61"/>
        <end position="81"/>
    </location>
</feature>
<dbReference type="SUPFAM" id="SSF161084">
    <property type="entry name" value="MAPEG domain-like"/>
    <property type="match status" value="1"/>
</dbReference>
<gene>
    <name evidence="6" type="ORF">METZ01_LOCUS374327</name>
</gene>
<sequence>MSSEIILPMFYLMCLTVAVFLFSTSIRLKEIYFNKTVVGEEHRHPPFDKGSKLLKNTQRNLVNLFEFPILFYAVCICIYMTGNVDEYFITLAYWFFYLRVIHSIYHIFFNQLILNGGFPVRSFVWIPATATMVWMWVRFISVI</sequence>
<feature type="transmembrane region" description="Helical" evidence="5">
    <location>
        <begin position="87"/>
        <end position="108"/>
    </location>
</feature>
<evidence type="ECO:0008006" key="7">
    <source>
        <dbReference type="Google" id="ProtNLM"/>
    </source>
</evidence>
<evidence type="ECO:0000256" key="2">
    <source>
        <dbReference type="ARBA" id="ARBA00022692"/>
    </source>
</evidence>
<proteinExistence type="predicted"/>
<evidence type="ECO:0000256" key="4">
    <source>
        <dbReference type="ARBA" id="ARBA00023136"/>
    </source>
</evidence>
<dbReference type="EMBL" id="UINC01136602">
    <property type="protein sequence ID" value="SVD21473.1"/>
    <property type="molecule type" value="Genomic_DNA"/>
</dbReference>
<reference evidence="6" key="1">
    <citation type="submission" date="2018-05" db="EMBL/GenBank/DDBJ databases">
        <authorList>
            <person name="Lanie J.A."/>
            <person name="Ng W.-L."/>
            <person name="Kazmierczak K.M."/>
            <person name="Andrzejewski T.M."/>
            <person name="Davidsen T.M."/>
            <person name="Wayne K.J."/>
            <person name="Tettelin H."/>
            <person name="Glass J.I."/>
            <person name="Rusch D."/>
            <person name="Podicherti R."/>
            <person name="Tsui H.-C.T."/>
            <person name="Winkler M.E."/>
        </authorList>
    </citation>
    <scope>NUCLEOTIDE SEQUENCE</scope>
</reference>
<dbReference type="Pfam" id="PF01124">
    <property type="entry name" value="MAPEG"/>
    <property type="match status" value="1"/>
</dbReference>
<comment type="subcellular location">
    <subcellularLocation>
        <location evidence="1">Membrane</location>
    </subcellularLocation>
</comment>
<feature type="transmembrane region" description="Helical" evidence="5">
    <location>
        <begin position="6"/>
        <end position="26"/>
    </location>
</feature>
<name>A0A382THM8_9ZZZZ</name>
<dbReference type="GO" id="GO:0016020">
    <property type="term" value="C:membrane"/>
    <property type="evidence" value="ECO:0007669"/>
    <property type="project" value="UniProtKB-SubCell"/>
</dbReference>
<dbReference type="InterPro" id="IPR023352">
    <property type="entry name" value="MAPEG-like_dom_sf"/>
</dbReference>
<dbReference type="Gene3D" id="1.20.120.550">
    <property type="entry name" value="Membrane associated eicosanoid/glutathione metabolism-like domain"/>
    <property type="match status" value="1"/>
</dbReference>
<protein>
    <recommendedName>
        <fullName evidence="7">MAPEG family protein</fullName>
    </recommendedName>
</protein>
<organism evidence="6">
    <name type="scientific">marine metagenome</name>
    <dbReference type="NCBI Taxonomy" id="408172"/>
    <lineage>
        <taxon>unclassified sequences</taxon>
        <taxon>metagenomes</taxon>
        <taxon>ecological metagenomes</taxon>
    </lineage>
</organism>
<evidence type="ECO:0000256" key="5">
    <source>
        <dbReference type="SAM" id="Phobius"/>
    </source>
</evidence>
<keyword evidence="3 5" id="KW-1133">Transmembrane helix</keyword>
<keyword evidence="2 5" id="KW-0812">Transmembrane</keyword>
<feature type="transmembrane region" description="Helical" evidence="5">
    <location>
        <begin position="120"/>
        <end position="137"/>
    </location>
</feature>
<keyword evidence="4 5" id="KW-0472">Membrane</keyword>
<dbReference type="InterPro" id="IPR001129">
    <property type="entry name" value="Membr-assoc_MAPEG"/>
</dbReference>
<evidence type="ECO:0000313" key="6">
    <source>
        <dbReference type="EMBL" id="SVD21473.1"/>
    </source>
</evidence>
<evidence type="ECO:0000256" key="3">
    <source>
        <dbReference type="ARBA" id="ARBA00022989"/>
    </source>
</evidence>
<accession>A0A382THM8</accession>
<dbReference type="AlphaFoldDB" id="A0A382THM8"/>